<gene>
    <name evidence="4" type="ORF">NP493_487g00028</name>
</gene>
<dbReference type="InterPro" id="IPR013087">
    <property type="entry name" value="Znf_C2H2_type"/>
</dbReference>
<feature type="compositionally biased region" description="Polar residues" evidence="2">
    <location>
        <begin position="142"/>
        <end position="163"/>
    </location>
</feature>
<dbReference type="PROSITE" id="PS50157">
    <property type="entry name" value="ZINC_FINGER_C2H2_2"/>
    <property type="match status" value="1"/>
</dbReference>
<feature type="compositionally biased region" description="Low complexity" evidence="2">
    <location>
        <begin position="226"/>
        <end position="246"/>
    </location>
</feature>
<proteinExistence type="predicted"/>
<keyword evidence="1" id="KW-0479">Metal-binding</keyword>
<dbReference type="Proteomes" id="UP001209878">
    <property type="component" value="Unassembled WGS sequence"/>
</dbReference>
<keyword evidence="5" id="KW-1185">Reference proteome</keyword>
<keyword evidence="1" id="KW-0863">Zinc-finger</keyword>
<feature type="region of interest" description="Disordered" evidence="2">
    <location>
        <begin position="226"/>
        <end position="300"/>
    </location>
</feature>
<feature type="compositionally biased region" description="Low complexity" evidence="2">
    <location>
        <begin position="288"/>
        <end position="300"/>
    </location>
</feature>
<feature type="compositionally biased region" description="Polar residues" evidence="2">
    <location>
        <begin position="60"/>
        <end position="92"/>
    </location>
</feature>
<dbReference type="AlphaFoldDB" id="A0AAD9NU43"/>
<comment type="caution">
    <text evidence="4">The sequence shown here is derived from an EMBL/GenBank/DDBJ whole genome shotgun (WGS) entry which is preliminary data.</text>
</comment>
<dbReference type="EMBL" id="JAODUO010000487">
    <property type="protein sequence ID" value="KAK2179484.1"/>
    <property type="molecule type" value="Genomic_DNA"/>
</dbReference>
<sequence length="394" mass="43465">MDSARSRSVPARRRRHLLAPPRSCSLPDPERRWRHSAPVKGRPGPPTAHSCCHKPPAFTQPPNQISSNSGQSESATNNNNPQQSGLGSSLKRTSSRRACYGRDRKQRKCSKKQYQSGPCRESNTANLRYKCVPVVPKQYSSTECESGSSLPGCSGTADQQRSQGGPVDDMTSKQRYQPPTFTYCRHLSGLRPECVQQMTPNIGSPDWEPAMYRRYNDARKSSVNVFNGVQSSSGSSVEPSPTRSSQTSLTMRRRTPTQEGRRTRDEGYVAGAAEGVPSSAQSHPAPQVTRSSSSQCSSSRSLNSVLTQSVKSIHWPPGVSDSSKAKIKKYKSTETQWFDVVDAGGRTACENCPGSGPFNKTARQYTCIKCGSVFKSRRHYYRHMLDFHLNDAAH</sequence>
<reference evidence="4" key="1">
    <citation type="journal article" date="2023" name="Mol. Biol. Evol.">
        <title>Third-Generation Sequencing Reveals the Adaptive Role of the Epigenome in Three Deep-Sea Polychaetes.</title>
        <authorList>
            <person name="Perez M."/>
            <person name="Aroh O."/>
            <person name="Sun Y."/>
            <person name="Lan Y."/>
            <person name="Juniper S.K."/>
            <person name="Young C.R."/>
            <person name="Angers B."/>
            <person name="Qian P.Y."/>
        </authorList>
    </citation>
    <scope>NUCLEOTIDE SEQUENCE</scope>
    <source>
        <strain evidence="4">R07B-5</strain>
    </source>
</reference>
<evidence type="ECO:0000313" key="5">
    <source>
        <dbReference type="Proteomes" id="UP001209878"/>
    </source>
</evidence>
<accession>A0AAD9NU43</accession>
<evidence type="ECO:0000313" key="4">
    <source>
        <dbReference type="EMBL" id="KAK2179484.1"/>
    </source>
</evidence>
<feature type="compositionally biased region" description="Polar residues" evidence="2">
    <location>
        <begin position="112"/>
        <end position="121"/>
    </location>
</feature>
<feature type="region of interest" description="Disordered" evidence="2">
    <location>
        <begin position="142"/>
        <end position="173"/>
    </location>
</feature>
<keyword evidence="1" id="KW-0862">Zinc</keyword>
<feature type="region of interest" description="Disordered" evidence="2">
    <location>
        <begin position="1"/>
        <end position="121"/>
    </location>
</feature>
<organism evidence="4 5">
    <name type="scientific">Ridgeia piscesae</name>
    <name type="common">Tubeworm</name>
    <dbReference type="NCBI Taxonomy" id="27915"/>
    <lineage>
        <taxon>Eukaryota</taxon>
        <taxon>Metazoa</taxon>
        <taxon>Spiralia</taxon>
        <taxon>Lophotrochozoa</taxon>
        <taxon>Annelida</taxon>
        <taxon>Polychaeta</taxon>
        <taxon>Sedentaria</taxon>
        <taxon>Canalipalpata</taxon>
        <taxon>Sabellida</taxon>
        <taxon>Siboglinidae</taxon>
        <taxon>Ridgeia</taxon>
    </lineage>
</organism>
<evidence type="ECO:0000256" key="1">
    <source>
        <dbReference type="PROSITE-ProRule" id="PRU00042"/>
    </source>
</evidence>
<protein>
    <recommendedName>
        <fullName evidence="3">C2H2-type domain-containing protein</fullName>
    </recommendedName>
</protein>
<dbReference type="GO" id="GO:0008270">
    <property type="term" value="F:zinc ion binding"/>
    <property type="evidence" value="ECO:0007669"/>
    <property type="project" value="UniProtKB-KW"/>
</dbReference>
<feature type="domain" description="C2H2-type" evidence="3">
    <location>
        <begin position="365"/>
        <end position="393"/>
    </location>
</feature>
<dbReference type="PROSITE" id="PS00028">
    <property type="entry name" value="ZINC_FINGER_C2H2_1"/>
    <property type="match status" value="1"/>
</dbReference>
<evidence type="ECO:0000256" key="2">
    <source>
        <dbReference type="SAM" id="MobiDB-lite"/>
    </source>
</evidence>
<evidence type="ECO:0000259" key="3">
    <source>
        <dbReference type="PROSITE" id="PS50157"/>
    </source>
</evidence>
<name>A0AAD9NU43_RIDPI</name>